<dbReference type="Gene3D" id="1.20.58.80">
    <property type="entry name" value="Phosphotransferase system, lactose/cellobiose-type IIA subunit"/>
    <property type="match status" value="1"/>
</dbReference>
<dbReference type="OrthoDB" id="389577at2"/>
<dbReference type="GO" id="GO:0009401">
    <property type="term" value="P:phosphoenolpyruvate-dependent sugar phosphotransferase system"/>
    <property type="evidence" value="ECO:0007669"/>
    <property type="project" value="UniProtKB-KW"/>
</dbReference>
<dbReference type="GeneID" id="94440906"/>
<evidence type="ECO:0000313" key="10">
    <source>
        <dbReference type="Proteomes" id="UP000247612"/>
    </source>
</evidence>
<dbReference type="EMBL" id="QJKH01000004">
    <property type="protein sequence ID" value="PXX80224.1"/>
    <property type="molecule type" value="Genomic_DNA"/>
</dbReference>
<organism evidence="9 10">
    <name type="scientific">Dielma fastidiosa</name>
    <dbReference type="NCBI Taxonomy" id="1034346"/>
    <lineage>
        <taxon>Bacteria</taxon>
        <taxon>Bacillati</taxon>
        <taxon>Bacillota</taxon>
        <taxon>Erysipelotrichia</taxon>
        <taxon>Erysipelotrichales</taxon>
        <taxon>Erysipelotrichaceae</taxon>
        <taxon>Dielma</taxon>
    </lineage>
</organism>
<dbReference type="GO" id="GO:0016740">
    <property type="term" value="F:transferase activity"/>
    <property type="evidence" value="ECO:0007669"/>
    <property type="project" value="UniProtKB-KW"/>
</dbReference>
<dbReference type="EMBL" id="JALDAW010000013">
    <property type="protein sequence ID" value="MDY5168332.1"/>
    <property type="molecule type" value="Genomic_DNA"/>
</dbReference>
<feature type="modified residue" description="Phosphohistidine; by HPr" evidence="7">
    <location>
        <position position="76"/>
    </location>
</feature>
<sequence>MEALENVSFQIISYAGSAKAKCYEALQAVKAGDFEKAELLLKEGQELFIEAHKVHTQLIQKEANNEAVTPTLLLIHAEDQLMNAEISREYLLEIIALQKEVAQLKKEK</sequence>
<keyword evidence="3" id="KW-0808">Transferase</keyword>
<evidence type="ECO:0000256" key="7">
    <source>
        <dbReference type="PROSITE-ProRule" id="PRU00418"/>
    </source>
</evidence>
<dbReference type="PIRSF" id="PIRSF000699">
    <property type="entry name" value="PTS_IILac_III"/>
    <property type="match status" value="1"/>
</dbReference>
<feature type="active site" description="Tele-phosphohistidine intermediate" evidence="5">
    <location>
        <position position="76"/>
    </location>
</feature>
<dbReference type="PANTHER" id="PTHR34382">
    <property type="entry name" value="PTS SYSTEM N,N'-DIACETYLCHITOBIOSE-SPECIFIC EIIA COMPONENT"/>
    <property type="match status" value="1"/>
</dbReference>
<comment type="cofactor">
    <cofactor evidence="6">
        <name>Mg(2+)</name>
        <dbReference type="ChEBI" id="CHEBI:18420"/>
    </cofactor>
    <text evidence="6">Binds 1 Mg(2+) ion per trimer.</text>
</comment>
<dbReference type="Pfam" id="PF02255">
    <property type="entry name" value="PTS_IIA"/>
    <property type="match status" value="1"/>
</dbReference>
<dbReference type="STRING" id="1034346.GCA_000313565_01722"/>
<keyword evidence="10" id="KW-1185">Reference proteome</keyword>
<evidence type="ECO:0000256" key="4">
    <source>
        <dbReference type="ARBA" id="ARBA00022683"/>
    </source>
</evidence>
<protein>
    <submittedName>
        <fullName evidence="8">PTS lactose/cellobiose transporter subunit IIA</fullName>
    </submittedName>
    <submittedName>
        <fullName evidence="9">PTS system cellobiose-specific IIA component</fullName>
    </submittedName>
</protein>
<evidence type="ECO:0000256" key="5">
    <source>
        <dbReference type="PIRSR" id="PIRSR000699-1"/>
    </source>
</evidence>
<dbReference type="InterPro" id="IPR003188">
    <property type="entry name" value="PTS_IIA_lac/cel"/>
</dbReference>
<feature type="binding site" evidence="6">
    <location>
        <position position="79"/>
    </location>
    <ligand>
        <name>Mg(2+)</name>
        <dbReference type="ChEBI" id="CHEBI:18420"/>
        <note>ligand shared between all trimeric partners</note>
    </ligand>
</feature>
<dbReference type="CDD" id="cd00215">
    <property type="entry name" value="PTS_IIA_lac"/>
    <property type="match status" value="1"/>
</dbReference>
<evidence type="ECO:0000313" key="9">
    <source>
        <dbReference type="EMBL" id="PXX80224.1"/>
    </source>
</evidence>
<evidence type="ECO:0000256" key="2">
    <source>
        <dbReference type="ARBA" id="ARBA00022597"/>
    </source>
</evidence>
<dbReference type="RefSeq" id="WP_022938027.1">
    <property type="nucleotide sequence ID" value="NZ_BAABZA010000006.1"/>
</dbReference>
<gene>
    <name evidence="9" type="ORF">DES51_104231</name>
    <name evidence="8" type="ORF">MQE39_09415</name>
</gene>
<reference evidence="9 10" key="1">
    <citation type="submission" date="2018-05" db="EMBL/GenBank/DDBJ databases">
        <title>Genomic Encyclopedia of Type Strains, Phase IV (KMG-IV): sequencing the most valuable type-strain genomes for metagenomic binning, comparative biology and taxonomic classification.</title>
        <authorList>
            <person name="Goeker M."/>
        </authorList>
    </citation>
    <scope>NUCLEOTIDE SEQUENCE [LARGE SCALE GENOMIC DNA]</scope>
    <source>
        <strain evidence="9 10">JC118</strain>
    </source>
</reference>
<keyword evidence="4" id="KW-0598">Phosphotransferase system</keyword>
<keyword evidence="2" id="KW-0762">Sugar transport</keyword>
<dbReference type="Proteomes" id="UP000247612">
    <property type="component" value="Unassembled WGS sequence"/>
</dbReference>
<evidence type="ECO:0000313" key="8">
    <source>
        <dbReference type="EMBL" id="MDY5168332.1"/>
    </source>
</evidence>
<comment type="caution">
    <text evidence="9">The sequence shown here is derived from an EMBL/GenBank/DDBJ whole genome shotgun (WGS) entry which is preliminary data.</text>
</comment>
<dbReference type="PANTHER" id="PTHR34382:SF7">
    <property type="entry name" value="PTS SYSTEM N,N'-DIACETYLCHITOBIOSE-SPECIFIC EIIA COMPONENT"/>
    <property type="match status" value="1"/>
</dbReference>
<proteinExistence type="predicted"/>
<name>A0A2V2EYW9_9FIRM</name>
<accession>A0A2V2EYW9</accession>
<keyword evidence="6" id="KW-0479">Metal-binding</keyword>
<reference evidence="8" key="2">
    <citation type="submission" date="2022-03" db="EMBL/GenBank/DDBJ databases">
        <title>First case of bacteraemia caused by Dielma fastidiosa in a patient hospitalised with diverticulitis.</title>
        <authorList>
            <person name="Forman-Ankjaer B."/>
            <person name="Hvid-Jensen F."/>
            <person name="Kobel C.M."/>
            <person name="Greve T."/>
        </authorList>
    </citation>
    <scope>NUCLEOTIDE SEQUENCE</scope>
    <source>
        <strain evidence="8">AUH_DF_2021</strain>
    </source>
</reference>
<dbReference type="PROSITE" id="PS51095">
    <property type="entry name" value="PTS_EIIA_TYPE_3"/>
    <property type="match status" value="1"/>
</dbReference>
<dbReference type="GO" id="GO:0046872">
    <property type="term" value="F:metal ion binding"/>
    <property type="evidence" value="ECO:0007669"/>
    <property type="project" value="UniProtKB-KW"/>
</dbReference>
<keyword evidence="6" id="KW-0460">Magnesium</keyword>
<evidence type="ECO:0000256" key="6">
    <source>
        <dbReference type="PIRSR" id="PIRSR000699-2"/>
    </source>
</evidence>
<dbReference type="InterPro" id="IPR036542">
    <property type="entry name" value="PTS_IIA_lac/cel_sf"/>
</dbReference>
<dbReference type="SUPFAM" id="SSF46973">
    <property type="entry name" value="Enzyme IIa from lactose specific PTS, IIa-lac"/>
    <property type="match status" value="1"/>
</dbReference>
<dbReference type="Proteomes" id="UP001276902">
    <property type="component" value="Unassembled WGS sequence"/>
</dbReference>
<evidence type="ECO:0000256" key="1">
    <source>
        <dbReference type="ARBA" id="ARBA00022448"/>
    </source>
</evidence>
<evidence type="ECO:0000256" key="3">
    <source>
        <dbReference type="ARBA" id="ARBA00022679"/>
    </source>
</evidence>
<keyword evidence="1" id="KW-0813">Transport</keyword>
<dbReference type="AlphaFoldDB" id="A0A2V2EYW9"/>